<dbReference type="Proteomes" id="UP000033562">
    <property type="component" value="Unassembled WGS sequence"/>
</dbReference>
<organism evidence="2 3">
    <name type="scientific">Candidatus Neoehrlichia procyonis str. RAC413</name>
    <dbReference type="NCBI Taxonomy" id="1359163"/>
    <lineage>
        <taxon>Bacteria</taxon>
        <taxon>Pseudomonadati</taxon>
        <taxon>Pseudomonadota</taxon>
        <taxon>Alphaproteobacteria</taxon>
        <taxon>Rickettsiales</taxon>
        <taxon>Anaplasmataceae</taxon>
        <taxon>Candidatus Neoehrlichia</taxon>
    </lineage>
</organism>
<feature type="transmembrane region" description="Helical" evidence="1">
    <location>
        <begin position="12"/>
        <end position="33"/>
    </location>
</feature>
<gene>
    <name evidence="2" type="ORF">NLO413_0247</name>
</gene>
<evidence type="ECO:0000256" key="1">
    <source>
        <dbReference type="SAM" id="Phobius"/>
    </source>
</evidence>
<evidence type="ECO:0000313" key="2">
    <source>
        <dbReference type="EMBL" id="KJV68878.1"/>
    </source>
</evidence>
<accession>A0A0F3NLD6</accession>
<keyword evidence="3" id="KW-1185">Reference proteome</keyword>
<sequence length="66" mass="7694">MCSEKRNRIGELSSILFVAIIKLGIIVVLYLSIMPCNMFMKCDLKRCMILRIYIEVLSKIEHNCEI</sequence>
<reference evidence="2 3" key="1">
    <citation type="submission" date="2015-02" db="EMBL/GenBank/DDBJ databases">
        <title>Genome Sequencing of Rickettsiales.</title>
        <authorList>
            <person name="Daugherty S.C."/>
            <person name="Su Q."/>
            <person name="Abolude K."/>
            <person name="Beier-Sexton M."/>
            <person name="Carlyon J.A."/>
            <person name="Carter R."/>
            <person name="Day N.P."/>
            <person name="Dumler S.J."/>
            <person name="Dyachenko V."/>
            <person name="Godinez A."/>
            <person name="Kurtti T.J."/>
            <person name="Lichay M."/>
            <person name="Mullins K.E."/>
            <person name="Ott S."/>
            <person name="Pappas-Brown V."/>
            <person name="Paris D.H."/>
            <person name="Patel P."/>
            <person name="Richards A.L."/>
            <person name="Sadzewicz L."/>
            <person name="Sears K."/>
            <person name="Seidman D."/>
            <person name="Sengamalay N."/>
            <person name="Stenos J."/>
            <person name="Tallon L.J."/>
            <person name="Vincent G."/>
            <person name="Fraser C.M."/>
            <person name="Munderloh U."/>
            <person name="Dunning-Hotopp J.C."/>
        </authorList>
    </citation>
    <scope>NUCLEOTIDE SEQUENCE [LARGE SCALE GENOMIC DNA]</scope>
    <source>
        <strain evidence="2 3">RAC413</strain>
    </source>
</reference>
<dbReference type="AlphaFoldDB" id="A0A0F3NLD6"/>
<keyword evidence="1" id="KW-0472">Membrane</keyword>
<dbReference type="EMBL" id="LANX01000001">
    <property type="protein sequence ID" value="KJV68878.1"/>
    <property type="molecule type" value="Genomic_DNA"/>
</dbReference>
<keyword evidence="1" id="KW-1133">Transmembrane helix</keyword>
<name>A0A0F3NLD6_9RICK</name>
<comment type="caution">
    <text evidence="2">The sequence shown here is derived from an EMBL/GenBank/DDBJ whole genome shotgun (WGS) entry which is preliminary data.</text>
</comment>
<evidence type="ECO:0000313" key="3">
    <source>
        <dbReference type="Proteomes" id="UP000033562"/>
    </source>
</evidence>
<proteinExistence type="predicted"/>
<protein>
    <submittedName>
        <fullName evidence="2">Uncharacterized protein</fullName>
    </submittedName>
</protein>
<keyword evidence="1" id="KW-0812">Transmembrane</keyword>